<dbReference type="EMBL" id="FWDO01000004">
    <property type="protein sequence ID" value="SLM17834.1"/>
    <property type="molecule type" value="Genomic_DNA"/>
</dbReference>
<organism evidence="1">
    <name type="scientific">uncultured spirochete</name>
    <dbReference type="NCBI Taxonomy" id="156406"/>
    <lineage>
        <taxon>Bacteria</taxon>
        <taxon>Pseudomonadati</taxon>
        <taxon>Spirochaetota</taxon>
        <taxon>Spirochaetia</taxon>
        <taxon>Spirochaetales</taxon>
        <taxon>environmental samples</taxon>
    </lineage>
</organism>
<gene>
    <name evidence="1" type="ORF">SPIRO4BDMA_40403</name>
</gene>
<reference evidence="1" key="1">
    <citation type="submission" date="2017-02" db="EMBL/GenBank/DDBJ databases">
        <authorList>
            <person name="Regsiter A."/>
            <person name="William W."/>
        </authorList>
    </citation>
    <scope>NUCLEOTIDE SEQUENCE</scope>
    <source>
        <strain evidence="1">BdmA 4</strain>
    </source>
</reference>
<evidence type="ECO:0000313" key="1">
    <source>
        <dbReference type="EMBL" id="SLM17834.1"/>
    </source>
</evidence>
<dbReference type="AlphaFoldDB" id="A0A3P3XNM4"/>
<accession>A0A3P3XNM4</accession>
<proteinExistence type="predicted"/>
<sequence length="47" mass="5293">MVPPFSGCIQRGFSRECLLMTKMLEALRPIALSARTFDPRVQAHMEG</sequence>
<name>A0A3P3XNM4_9SPIR</name>
<protein>
    <submittedName>
        <fullName evidence="1">Uncharacterized protein</fullName>
    </submittedName>
</protein>